<sequence length="216" mass="23685">MHRILPWILLLVIGRMIHAEEEQALRAQPYLSPCEILCANLTKAIQERPDLMVMRLEDALVINEPCAGEIVTAAMDAVRAKPHLVQQIIETALKVAPGRSAMVMAAVNSYTPASQRPVIAMEEVRRAEIPASEPLMEIRRAESAVSNEPLLEIRRAEVAGSSEARPIEEIRRAEVSSNHGPGAKSGAVLSPADGQSHEEVRRAEFTVMAQPTSFSR</sequence>
<name>A0A4R7S1G9_9BACT</name>
<proteinExistence type="predicted"/>
<dbReference type="RefSeq" id="WP_133795239.1">
    <property type="nucleotide sequence ID" value="NZ_SOCA01000003.1"/>
</dbReference>
<feature type="compositionally biased region" description="Basic and acidic residues" evidence="1">
    <location>
        <begin position="195"/>
        <end position="204"/>
    </location>
</feature>
<reference evidence="2 3" key="1">
    <citation type="submission" date="2019-03" db="EMBL/GenBank/DDBJ databases">
        <title>Genomic Encyclopedia of Archaeal and Bacterial Type Strains, Phase II (KMG-II): from individual species to whole genera.</title>
        <authorList>
            <person name="Goeker M."/>
        </authorList>
    </citation>
    <scope>NUCLEOTIDE SEQUENCE [LARGE SCALE GENOMIC DNA]</scope>
    <source>
        <strain evidence="2 3">ATCC 25309</strain>
    </source>
</reference>
<comment type="caution">
    <text evidence="2">The sequence shown here is derived from an EMBL/GenBank/DDBJ whole genome shotgun (WGS) entry which is preliminary data.</text>
</comment>
<evidence type="ECO:0000313" key="3">
    <source>
        <dbReference type="Proteomes" id="UP000295662"/>
    </source>
</evidence>
<dbReference type="EMBL" id="SOCA01000003">
    <property type="protein sequence ID" value="TDU71045.1"/>
    <property type="molecule type" value="Genomic_DNA"/>
</dbReference>
<organism evidence="2 3">
    <name type="scientific">Prosthecobacter fusiformis</name>
    <dbReference type="NCBI Taxonomy" id="48464"/>
    <lineage>
        <taxon>Bacteria</taxon>
        <taxon>Pseudomonadati</taxon>
        <taxon>Verrucomicrobiota</taxon>
        <taxon>Verrucomicrobiia</taxon>
        <taxon>Verrucomicrobiales</taxon>
        <taxon>Verrucomicrobiaceae</taxon>
        <taxon>Prosthecobacter</taxon>
    </lineage>
</organism>
<feature type="region of interest" description="Disordered" evidence="1">
    <location>
        <begin position="169"/>
        <end position="216"/>
    </location>
</feature>
<dbReference type="OrthoDB" id="9860183at2"/>
<evidence type="ECO:0000313" key="2">
    <source>
        <dbReference type="EMBL" id="TDU71045.1"/>
    </source>
</evidence>
<protein>
    <submittedName>
        <fullName evidence="2">Uncharacterized protein</fullName>
    </submittedName>
</protein>
<gene>
    <name evidence="2" type="ORF">EI77_02163</name>
</gene>
<dbReference type="AlphaFoldDB" id="A0A4R7S1G9"/>
<keyword evidence="3" id="KW-1185">Reference proteome</keyword>
<accession>A0A4R7S1G9</accession>
<evidence type="ECO:0000256" key="1">
    <source>
        <dbReference type="SAM" id="MobiDB-lite"/>
    </source>
</evidence>
<dbReference type="Proteomes" id="UP000295662">
    <property type="component" value="Unassembled WGS sequence"/>
</dbReference>